<feature type="transmembrane region" description="Helical" evidence="2">
    <location>
        <begin position="227"/>
        <end position="244"/>
    </location>
</feature>
<dbReference type="PANTHER" id="PTHR37992">
    <property type="entry name" value="EXPRESSED PROTEIN"/>
    <property type="match status" value="1"/>
</dbReference>
<evidence type="ECO:0000313" key="4">
    <source>
        <dbReference type="Proteomes" id="UP000703269"/>
    </source>
</evidence>
<dbReference type="InterPro" id="IPR013920">
    <property type="entry name" value="DUF1774_fun"/>
</dbReference>
<evidence type="ECO:0000256" key="1">
    <source>
        <dbReference type="SAM" id="MobiDB-lite"/>
    </source>
</evidence>
<keyword evidence="2" id="KW-1133">Transmembrane helix</keyword>
<dbReference type="EMBL" id="BPQB01000032">
    <property type="protein sequence ID" value="GJE93391.1"/>
    <property type="molecule type" value="Genomic_DNA"/>
</dbReference>
<feature type="compositionally biased region" description="Basic and acidic residues" evidence="1">
    <location>
        <begin position="285"/>
        <end position="304"/>
    </location>
</feature>
<feature type="transmembrane region" description="Helical" evidence="2">
    <location>
        <begin position="250"/>
        <end position="272"/>
    </location>
</feature>
<feature type="transmembrane region" description="Helical" evidence="2">
    <location>
        <begin position="203"/>
        <end position="222"/>
    </location>
</feature>
<comment type="caution">
    <text evidence="3">The sequence shown here is derived from an EMBL/GenBank/DDBJ whole genome shotgun (WGS) entry which is preliminary data.</text>
</comment>
<keyword evidence="4" id="KW-1185">Reference proteome</keyword>
<accession>A0A9P3GEN5</accession>
<dbReference type="PANTHER" id="PTHR37992:SF1">
    <property type="entry name" value="DUF1774-DOMAIN-CONTAINING PROTEIN"/>
    <property type="match status" value="1"/>
</dbReference>
<dbReference type="Proteomes" id="UP000703269">
    <property type="component" value="Unassembled WGS sequence"/>
</dbReference>
<feature type="transmembrane region" description="Helical" evidence="2">
    <location>
        <begin position="170"/>
        <end position="191"/>
    </location>
</feature>
<evidence type="ECO:0000256" key="2">
    <source>
        <dbReference type="SAM" id="Phobius"/>
    </source>
</evidence>
<gene>
    <name evidence="3" type="ORF">PsYK624_095500</name>
</gene>
<feature type="transmembrane region" description="Helical" evidence="2">
    <location>
        <begin position="66"/>
        <end position="89"/>
    </location>
</feature>
<feature type="transmembrane region" description="Helical" evidence="2">
    <location>
        <begin position="125"/>
        <end position="149"/>
    </location>
</feature>
<keyword evidence="2" id="KW-0812">Transmembrane</keyword>
<dbReference type="OrthoDB" id="3342455at2759"/>
<evidence type="ECO:0000313" key="3">
    <source>
        <dbReference type="EMBL" id="GJE93391.1"/>
    </source>
</evidence>
<sequence>MMDSELPLDTSHPAVRDYLALIRLQVLTPLSLLINMATVMVCTLVVNPNLGDISRLYPAVIAPEPSMVAIYLVAIYLGQIGYCVLLVLARKRETKDALVKGVGLPLVFANWVMAAWAIAWLFQAFLVAVVLQGILLVLLIYANVVLLVYHAPTAERPVDIALIHAPMRAFMILPLGVMFAYNLFITLGMTWSPGEPQHYGKHQWTGLGVMLGVNVISLIIVVLRRDIVWCVAACWIDASIWIFKPKPFPVFITTVVFTIVLPLALVASALWVKMRGGRREGAIRLPEEEAEERGGAQRGPREVDAEALWG</sequence>
<feature type="transmembrane region" description="Helical" evidence="2">
    <location>
        <begin position="21"/>
        <end position="46"/>
    </location>
</feature>
<protein>
    <submittedName>
        <fullName evidence="3">Uncharacterized protein</fullName>
    </submittedName>
</protein>
<organism evidence="3 4">
    <name type="scientific">Phanerochaete sordida</name>
    <dbReference type="NCBI Taxonomy" id="48140"/>
    <lineage>
        <taxon>Eukaryota</taxon>
        <taxon>Fungi</taxon>
        <taxon>Dikarya</taxon>
        <taxon>Basidiomycota</taxon>
        <taxon>Agaricomycotina</taxon>
        <taxon>Agaricomycetes</taxon>
        <taxon>Polyporales</taxon>
        <taxon>Phanerochaetaceae</taxon>
        <taxon>Phanerochaete</taxon>
    </lineage>
</organism>
<feature type="region of interest" description="Disordered" evidence="1">
    <location>
        <begin position="285"/>
        <end position="310"/>
    </location>
</feature>
<name>A0A9P3GEN5_9APHY</name>
<dbReference type="AlphaFoldDB" id="A0A9P3GEN5"/>
<feature type="transmembrane region" description="Helical" evidence="2">
    <location>
        <begin position="101"/>
        <end position="119"/>
    </location>
</feature>
<proteinExistence type="predicted"/>
<reference evidence="3 4" key="1">
    <citation type="submission" date="2021-08" db="EMBL/GenBank/DDBJ databases">
        <title>Draft Genome Sequence of Phanerochaete sordida strain YK-624.</title>
        <authorList>
            <person name="Mori T."/>
            <person name="Dohra H."/>
            <person name="Suzuki T."/>
            <person name="Kawagishi H."/>
            <person name="Hirai H."/>
        </authorList>
    </citation>
    <scope>NUCLEOTIDE SEQUENCE [LARGE SCALE GENOMIC DNA]</scope>
    <source>
        <strain evidence="3 4">YK-624</strain>
    </source>
</reference>
<keyword evidence="2" id="KW-0472">Membrane</keyword>